<dbReference type="PANTHER" id="PTHR42946:SF1">
    <property type="entry name" value="PHOSPHOGLUCOMUTASE (ALPHA-D-GLUCOSE-1,6-BISPHOSPHATE-DEPENDENT)"/>
    <property type="match status" value="1"/>
</dbReference>
<dbReference type="FunFam" id="3.40.120.10:FF:000003">
    <property type="entry name" value="Phosphoglucosamine mutase"/>
    <property type="match status" value="1"/>
</dbReference>
<dbReference type="InterPro" id="IPR005846">
    <property type="entry name" value="A-D-PHexomutase_a/b/a-III"/>
</dbReference>
<protein>
    <submittedName>
        <fullName evidence="12">Phosphoglucosamine mutase</fullName>
        <ecNumber evidence="12">5.4.2.10</ecNumber>
    </submittedName>
</protein>
<evidence type="ECO:0000256" key="6">
    <source>
        <dbReference type="ARBA" id="ARBA00023235"/>
    </source>
</evidence>
<dbReference type="CDD" id="cd03087">
    <property type="entry name" value="PGM_like1"/>
    <property type="match status" value="1"/>
</dbReference>
<organism evidence="12 13">
    <name type="scientific">Haloarcula salinisoli</name>
    <dbReference type="NCBI Taxonomy" id="2487746"/>
    <lineage>
        <taxon>Archaea</taxon>
        <taxon>Methanobacteriati</taxon>
        <taxon>Methanobacteriota</taxon>
        <taxon>Stenosarchaea group</taxon>
        <taxon>Halobacteria</taxon>
        <taxon>Halobacteriales</taxon>
        <taxon>Haloarculaceae</taxon>
        <taxon>Haloarcula</taxon>
    </lineage>
</organism>
<evidence type="ECO:0000256" key="2">
    <source>
        <dbReference type="ARBA" id="ARBA00010231"/>
    </source>
</evidence>
<reference evidence="12" key="1">
    <citation type="submission" date="2021-06" db="EMBL/GenBank/DDBJ databases">
        <title>Halomicroarcula sp. F24A a new haloarchaeum isolated from saline soil.</title>
        <authorList>
            <person name="Duran-Viseras A."/>
            <person name="Sanchez-Porro C."/>
            <person name="Ventosa A."/>
        </authorList>
    </citation>
    <scope>NUCLEOTIDE SEQUENCE</scope>
    <source>
        <strain evidence="12">F24A</strain>
    </source>
</reference>
<evidence type="ECO:0000259" key="8">
    <source>
        <dbReference type="Pfam" id="PF00408"/>
    </source>
</evidence>
<dbReference type="PRINTS" id="PR00509">
    <property type="entry name" value="PGMPMM"/>
</dbReference>
<keyword evidence="4 7" id="KW-0479">Metal-binding</keyword>
<dbReference type="Proteomes" id="UP000783863">
    <property type="component" value="Unassembled WGS sequence"/>
</dbReference>
<keyword evidence="6 12" id="KW-0413">Isomerase</keyword>
<evidence type="ECO:0000259" key="10">
    <source>
        <dbReference type="Pfam" id="PF02879"/>
    </source>
</evidence>
<evidence type="ECO:0000259" key="11">
    <source>
        <dbReference type="Pfam" id="PF02880"/>
    </source>
</evidence>
<dbReference type="EMBL" id="RKLQ01000002">
    <property type="protein sequence ID" value="MBX0303931.1"/>
    <property type="molecule type" value="Genomic_DNA"/>
</dbReference>
<evidence type="ECO:0000313" key="13">
    <source>
        <dbReference type="Proteomes" id="UP000783863"/>
    </source>
</evidence>
<feature type="domain" description="Alpha-D-phosphohexomutase C-terminal" evidence="8">
    <location>
        <begin position="385"/>
        <end position="445"/>
    </location>
</feature>
<dbReference type="GO" id="GO:0005975">
    <property type="term" value="P:carbohydrate metabolic process"/>
    <property type="evidence" value="ECO:0007669"/>
    <property type="project" value="InterPro"/>
</dbReference>
<proteinExistence type="inferred from homology"/>
<keyword evidence="3" id="KW-0597">Phosphoprotein</keyword>
<dbReference type="AlphaFoldDB" id="A0A8J7YIF8"/>
<dbReference type="Pfam" id="PF02880">
    <property type="entry name" value="PGM_PMM_III"/>
    <property type="match status" value="1"/>
</dbReference>
<dbReference type="InterPro" id="IPR005841">
    <property type="entry name" value="Alpha-D-phosphohexomutase_SF"/>
</dbReference>
<dbReference type="SUPFAM" id="SSF55957">
    <property type="entry name" value="Phosphoglucomutase, C-terminal domain"/>
    <property type="match status" value="1"/>
</dbReference>
<dbReference type="InterPro" id="IPR016055">
    <property type="entry name" value="A-D-PHexomutase_a/b/a-I/II/III"/>
</dbReference>
<comment type="caution">
    <text evidence="12">The sequence shown here is derived from an EMBL/GenBank/DDBJ whole genome shotgun (WGS) entry which is preliminary data.</text>
</comment>
<dbReference type="Gene3D" id="3.40.120.10">
    <property type="entry name" value="Alpha-D-Glucose-1,6-Bisphosphate, subunit A, domain 3"/>
    <property type="match status" value="3"/>
</dbReference>
<dbReference type="Pfam" id="PF02879">
    <property type="entry name" value="PGM_PMM_II"/>
    <property type="match status" value="1"/>
</dbReference>
<dbReference type="PROSITE" id="PS00710">
    <property type="entry name" value="PGM_PMM"/>
    <property type="match status" value="1"/>
</dbReference>
<dbReference type="Pfam" id="PF00408">
    <property type="entry name" value="PGM_PMM_IV"/>
    <property type="match status" value="1"/>
</dbReference>
<dbReference type="Pfam" id="PF02878">
    <property type="entry name" value="PGM_PMM_I"/>
    <property type="match status" value="1"/>
</dbReference>
<keyword evidence="5 7" id="KW-0460">Magnesium</keyword>
<evidence type="ECO:0000259" key="9">
    <source>
        <dbReference type="Pfam" id="PF02878"/>
    </source>
</evidence>
<comment type="cofactor">
    <cofactor evidence="1">
        <name>Mg(2+)</name>
        <dbReference type="ChEBI" id="CHEBI:18420"/>
    </cofactor>
</comment>
<feature type="domain" description="Alpha-D-phosphohexomutase alpha/beta/alpha" evidence="9">
    <location>
        <begin position="3"/>
        <end position="130"/>
    </location>
</feature>
<dbReference type="InterPro" id="IPR036900">
    <property type="entry name" value="A-D-PHexomutase_C_sf"/>
</dbReference>
<dbReference type="GO" id="GO:0008966">
    <property type="term" value="F:phosphoglucosamine mutase activity"/>
    <property type="evidence" value="ECO:0007669"/>
    <property type="project" value="UniProtKB-EC"/>
</dbReference>
<dbReference type="InterPro" id="IPR016066">
    <property type="entry name" value="A-D-PHexomutase_CS"/>
</dbReference>
<dbReference type="InterPro" id="IPR050060">
    <property type="entry name" value="Phosphoglucosamine_mutase"/>
</dbReference>
<dbReference type="RefSeq" id="WP_220588170.1">
    <property type="nucleotide sequence ID" value="NZ_RKLQ01000002.1"/>
</dbReference>
<dbReference type="NCBIfam" id="TIGR03990">
    <property type="entry name" value="Arch_GlmM"/>
    <property type="match status" value="1"/>
</dbReference>
<keyword evidence="13" id="KW-1185">Reference proteome</keyword>
<evidence type="ECO:0000256" key="7">
    <source>
        <dbReference type="RuleBase" id="RU004326"/>
    </source>
</evidence>
<gene>
    <name evidence="12" type="primary">glmM</name>
    <name evidence="12" type="ORF">EGD98_09655</name>
</gene>
<evidence type="ECO:0000256" key="1">
    <source>
        <dbReference type="ARBA" id="ARBA00001946"/>
    </source>
</evidence>
<evidence type="ECO:0000256" key="4">
    <source>
        <dbReference type="ARBA" id="ARBA00022723"/>
    </source>
</evidence>
<feature type="domain" description="Alpha-D-phosphohexomutase alpha/beta/alpha" evidence="10">
    <location>
        <begin position="151"/>
        <end position="251"/>
    </location>
</feature>
<evidence type="ECO:0000256" key="5">
    <source>
        <dbReference type="ARBA" id="ARBA00022842"/>
    </source>
</evidence>
<accession>A0A8J7YIF8</accession>
<dbReference type="InterPro" id="IPR024086">
    <property type="entry name" value="GlmM_arc-type"/>
</dbReference>
<sequence>MHVFGSSGVRGVAGEELTPQDAMQVAQAAGSVWTTDTDRVAIARDTRTTGRTYENAATSGFTGLGFDVDRLGVVPTPGLQAYCEAEAVPGLMVTASHNPPAYNGIKLIGADGVELSRATLDEVEHALAAEPSHASWDRMGTDRRVERARRDYRAGVIESVDRERIADADLTVVVDPGHGAGALVSPDLFRELGCTVHTVNAQPDGHFPGRNPEPVAATLGDLRSYVRATDADLGIAHDGDGDRAMFVDERGEHVDGSAMFAALAAAELHEGDGVVSAVNASQRIVDVVEDAGATLSLTPIGSTYIVSRIAERQAEGTHVAIAGEGNGGILFPDYRIARDGAYTAARFCELLSDRPASELVAPYDDYYNVRRNLHVDDEAARESMLAGIEAHATEAAADLDTTDGWRLDYGDGWVLARPSGTEPVVRVYAEARTPERAEELAGQMVGAAERGE</sequence>
<evidence type="ECO:0000256" key="3">
    <source>
        <dbReference type="ARBA" id="ARBA00022553"/>
    </source>
</evidence>
<comment type="similarity">
    <text evidence="2 7">Belongs to the phosphohexose mutase family.</text>
</comment>
<dbReference type="PANTHER" id="PTHR42946">
    <property type="entry name" value="PHOSPHOHEXOSE MUTASE"/>
    <property type="match status" value="1"/>
</dbReference>
<dbReference type="InterPro" id="IPR005843">
    <property type="entry name" value="A-D-PHexomutase_C"/>
</dbReference>
<feature type="domain" description="Alpha-D-phosphohexomutase alpha/beta/alpha" evidence="11">
    <location>
        <begin position="261"/>
        <end position="364"/>
    </location>
</feature>
<evidence type="ECO:0000313" key="12">
    <source>
        <dbReference type="EMBL" id="MBX0303931.1"/>
    </source>
</evidence>
<dbReference type="GO" id="GO:0000287">
    <property type="term" value="F:magnesium ion binding"/>
    <property type="evidence" value="ECO:0007669"/>
    <property type="project" value="InterPro"/>
</dbReference>
<dbReference type="SUPFAM" id="SSF53738">
    <property type="entry name" value="Phosphoglucomutase, first 3 domains"/>
    <property type="match status" value="3"/>
</dbReference>
<dbReference type="InterPro" id="IPR005845">
    <property type="entry name" value="A-D-PHexomutase_a/b/a-II"/>
</dbReference>
<dbReference type="InterPro" id="IPR005844">
    <property type="entry name" value="A-D-PHexomutase_a/b/a-I"/>
</dbReference>
<dbReference type="GO" id="GO:0004615">
    <property type="term" value="F:phosphomannomutase activity"/>
    <property type="evidence" value="ECO:0007669"/>
    <property type="project" value="TreeGrafter"/>
</dbReference>
<name>A0A8J7YIF8_9EURY</name>
<dbReference type="EC" id="5.4.2.10" evidence="12"/>
<dbReference type="Gene3D" id="3.30.310.50">
    <property type="entry name" value="Alpha-D-phosphohexomutase, C-terminal domain"/>
    <property type="match status" value="1"/>
</dbReference>